<dbReference type="OrthoDB" id="3690532at2"/>
<proteinExistence type="predicted"/>
<sequence length="115" mass="12551">MIVSYILSLSEPLSLPSTALLRIEIRDTSLADAPSVTLAETQQTAEQVSGKTVVDGAIDLQKSFSPKATITLWAHLSLSGEKRIKKEDFITTRSYPITTIDENGQVLAELHPVSR</sequence>
<dbReference type="RefSeq" id="WP_011743966.1">
    <property type="nucleotide sequence ID" value="NC_008639.1"/>
</dbReference>
<dbReference type="STRING" id="290317.Cpha266_0054"/>
<dbReference type="EMBL" id="CP000492">
    <property type="protein sequence ID" value="ABL64124.1"/>
    <property type="molecule type" value="Genomic_DNA"/>
</dbReference>
<name>A1BCJ7_CHLPD</name>
<dbReference type="KEGG" id="cph:Cpha266_0054"/>
<dbReference type="eggNOG" id="COG3126">
    <property type="taxonomic scope" value="Bacteria"/>
</dbReference>
<evidence type="ECO:0000313" key="1">
    <source>
        <dbReference type="EMBL" id="ABL64124.1"/>
    </source>
</evidence>
<accession>A1BCJ7</accession>
<protein>
    <submittedName>
        <fullName evidence="1">Uncharacterized protein</fullName>
    </submittedName>
</protein>
<reference evidence="1 2" key="1">
    <citation type="submission" date="2006-12" db="EMBL/GenBank/DDBJ databases">
        <title>Complete sequence of Chlorobium phaeobacteroides DSM 266.</title>
        <authorList>
            <consortium name="US DOE Joint Genome Institute"/>
            <person name="Copeland A."/>
            <person name="Lucas S."/>
            <person name="Lapidus A."/>
            <person name="Barry K."/>
            <person name="Detter J.C."/>
            <person name="Glavina del Rio T."/>
            <person name="Hammon N."/>
            <person name="Israni S."/>
            <person name="Pitluck S."/>
            <person name="Goltsman E."/>
            <person name="Schmutz J."/>
            <person name="Larimer F."/>
            <person name="Land M."/>
            <person name="Hauser L."/>
            <person name="Mikhailova N."/>
            <person name="Li T."/>
            <person name="Overmann J."/>
            <person name="Bryant D.A."/>
            <person name="Richardson P."/>
        </authorList>
    </citation>
    <scope>NUCLEOTIDE SEQUENCE [LARGE SCALE GENOMIC DNA]</scope>
    <source>
        <strain evidence="1 2">DSM 266</strain>
    </source>
</reference>
<dbReference type="Pfam" id="PF09619">
    <property type="entry name" value="YscW"/>
    <property type="match status" value="1"/>
</dbReference>
<dbReference type="Proteomes" id="UP000008701">
    <property type="component" value="Chromosome"/>
</dbReference>
<dbReference type="HOGENOM" id="CLU_2104622_0_0_10"/>
<organism evidence="1 2">
    <name type="scientific">Chlorobium phaeobacteroides (strain DSM 266 / SMG 266 / 2430)</name>
    <dbReference type="NCBI Taxonomy" id="290317"/>
    <lineage>
        <taxon>Bacteria</taxon>
        <taxon>Pseudomonadati</taxon>
        <taxon>Chlorobiota</taxon>
        <taxon>Chlorobiia</taxon>
        <taxon>Chlorobiales</taxon>
        <taxon>Chlorobiaceae</taxon>
        <taxon>Chlorobium/Pelodictyon group</taxon>
        <taxon>Chlorobium</taxon>
    </lineage>
</organism>
<dbReference type="AlphaFoldDB" id="A1BCJ7"/>
<evidence type="ECO:0000313" key="2">
    <source>
        <dbReference type="Proteomes" id="UP000008701"/>
    </source>
</evidence>
<dbReference type="InterPro" id="IPR039366">
    <property type="entry name" value="Pilotin"/>
</dbReference>
<gene>
    <name evidence="1" type="ordered locus">Cpha266_0054</name>
</gene>
<keyword evidence="2" id="KW-1185">Reference proteome</keyword>